<accession>A0ABD0RRS2</accession>
<dbReference type="Gene3D" id="3.40.50.300">
    <property type="entry name" value="P-loop containing nucleotide triphosphate hydrolases"/>
    <property type="match status" value="1"/>
</dbReference>
<gene>
    <name evidence="2" type="ORF">M9458_003734</name>
</gene>
<comment type="caution">
    <text evidence="2">The sequence shown here is derived from an EMBL/GenBank/DDBJ whole genome shotgun (WGS) entry which is preliminary data.</text>
</comment>
<dbReference type="Pfam" id="PF00176">
    <property type="entry name" value="SNF2-rel_dom"/>
    <property type="match status" value="1"/>
</dbReference>
<feature type="domain" description="SNF2 N-terminal" evidence="1">
    <location>
        <begin position="2"/>
        <end position="139"/>
    </location>
</feature>
<dbReference type="InterPro" id="IPR000330">
    <property type="entry name" value="SNF2_N"/>
</dbReference>
<feature type="non-terminal residue" evidence="2">
    <location>
        <position position="212"/>
    </location>
</feature>
<organism evidence="2 3">
    <name type="scientific">Cirrhinus mrigala</name>
    <name type="common">Mrigala</name>
    <dbReference type="NCBI Taxonomy" id="683832"/>
    <lineage>
        <taxon>Eukaryota</taxon>
        <taxon>Metazoa</taxon>
        <taxon>Chordata</taxon>
        <taxon>Craniata</taxon>
        <taxon>Vertebrata</taxon>
        <taxon>Euteleostomi</taxon>
        <taxon>Actinopterygii</taxon>
        <taxon>Neopterygii</taxon>
        <taxon>Teleostei</taxon>
        <taxon>Ostariophysi</taxon>
        <taxon>Cypriniformes</taxon>
        <taxon>Cyprinidae</taxon>
        <taxon>Labeoninae</taxon>
        <taxon>Labeonini</taxon>
        <taxon>Cirrhinus</taxon>
    </lineage>
</organism>
<evidence type="ECO:0000259" key="1">
    <source>
        <dbReference type="Pfam" id="PF00176"/>
    </source>
</evidence>
<evidence type="ECO:0000313" key="3">
    <source>
        <dbReference type="Proteomes" id="UP001529510"/>
    </source>
</evidence>
<dbReference type="SUPFAM" id="SSF52540">
    <property type="entry name" value="P-loop containing nucleoside triphosphate hydrolases"/>
    <property type="match status" value="2"/>
</dbReference>
<proteinExistence type="predicted"/>
<name>A0ABD0RRS2_CIRMR</name>
<dbReference type="PANTHER" id="PTHR46850:SF1">
    <property type="entry name" value="CHROMODOMAIN-HELICASE-DNA-BINDING PROTEIN 9"/>
    <property type="match status" value="1"/>
</dbReference>
<protein>
    <recommendedName>
        <fullName evidence="1">SNF2 N-terminal domain-containing protein</fullName>
    </recommendedName>
</protein>
<dbReference type="Gene3D" id="3.40.50.10810">
    <property type="entry name" value="Tandem AAA-ATPase domain"/>
    <property type="match status" value="1"/>
</dbReference>
<dbReference type="InterPro" id="IPR027417">
    <property type="entry name" value="P-loop_NTPase"/>
</dbReference>
<reference evidence="2 3" key="1">
    <citation type="submission" date="2024-05" db="EMBL/GenBank/DDBJ databases">
        <title>Genome sequencing and assembly of Indian major carp, Cirrhinus mrigala (Hamilton, 1822).</title>
        <authorList>
            <person name="Mohindra V."/>
            <person name="Chowdhury L.M."/>
            <person name="Lal K."/>
            <person name="Jena J.K."/>
        </authorList>
    </citation>
    <scope>NUCLEOTIDE SEQUENCE [LARGE SCALE GENOMIC DNA]</scope>
    <source>
        <strain evidence="2">CM1030</strain>
        <tissue evidence="2">Blood</tissue>
    </source>
</reference>
<dbReference type="EMBL" id="JAMKFB020000002">
    <property type="protein sequence ID" value="KAL0200547.1"/>
    <property type="molecule type" value="Genomic_DNA"/>
</dbReference>
<dbReference type="AlphaFoldDB" id="A0ABD0RRS2"/>
<dbReference type="Proteomes" id="UP001529510">
    <property type="component" value="Unassembled WGS sequence"/>
</dbReference>
<dbReference type="InterPro" id="IPR038718">
    <property type="entry name" value="SNF2-like_sf"/>
</dbReference>
<feature type="non-terminal residue" evidence="2">
    <location>
        <position position="1"/>
    </location>
</feature>
<dbReference type="InterPro" id="IPR051493">
    <property type="entry name" value="CHD"/>
</dbReference>
<evidence type="ECO:0000313" key="2">
    <source>
        <dbReference type="EMBL" id="KAL0200547.1"/>
    </source>
</evidence>
<keyword evidence="3" id="KW-1185">Reference proteome</keyword>
<sequence length="212" mass="24079">EHKVLLTGTPLQNTVEELFSLLNFLEPDRFPSESTFMQEFGDLKTEEQVQKLQGILKPMMLRRLKEDVEKNLAPKEETIIEVELTNVQKKYYRAILEKNFAFLSKSGGGGGGGGGGGSNVPNLLNTMMELRKCCNHPYLINGAEEKIMEEFRESHPLDHPEFHLQAMIQAAGKLVLIDKLLPKLKAGGHRVLIFSQMVRCLDILEDYLIQRR</sequence>
<dbReference type="PANTHER" id="PTHR46850">
    <property type="entry name" value="CHROMODOMAIN-HELICASE-DNA-BINDING PROTEIN 9"/>
    <property type="match status" value="1"/>
</dbReference>